<proteinExistence type="predicted"/>
<evidence type="ECO:0000259" key="3">
    <source>
        <dbReference type="Pfam" id="PF00905"/>
    </source>
</evidence>
<dbReference type="InterPro" id="IPR001460">
    <property type="entry name" value="PCN-bd_Tpept"/>
</dbReference>
<dbReference type="PANTHER" id="PTHR30627:SF1">
    <property type="entry name" value="PEPTIDOGLYCAN D,D-TRANSPEPTIDASE FTSI"/>
    <property type="match status" value="1"/>
</dbReference>
<comment type="caution">
    <text evidence="5">The sequence shown here is derived from an EMBL/GenBank/DDBJ whole genome shotgun (WGS) entry which is preliminary data.</text>
</comment>
<evidence type="ECO:0008006" key="7">
    <source>
        <dbReference type="Google" id="ProtNLM"/>
    </source>
</evidence>
<comment type="subcellular location">
    <subcellularLocation>
        <location evidence="1">Membrane</location>
    </subcellularLocation>
</comment>
<dbReference type="Gene3D" id="3.30.450.330">
    <property type="match status" value="1"/>
</dbReference>
<evidence type="ECO:0000256" key="1">
    <source>
        <dbReference type="ARBA" id="ARBA00004370"/>
    </source>
</evidence>
<evidence type="ECO:0000313" key="5">
    <source>
        <dbReference type="EMBL" id="OGK52977.1"/>
    </source>
</evidence>
<feature type="domain" description="Penicillin-binding protein dimerisation" evidence="4">
    <location>
        <begin position="43"/>
        <end position="191"/>
    </location>
</feature>
<accession>A0A1F7JBJ4</accession>
<dbReference type="InterPro" id="IPR005311">
    <property type="entry name" value="PBP_dimer"/>
</dbReference>
<evidence type="ECO:0000256" key="2">
    <source>
        <dbReference type="ARBA" id="ARBA00023136"/>
    </source>
</evidence>
<dbReference type="EMBL" id="MGAT01000008">
    <property type="protein sequence ID" value="OGK52977.1"/>
    <property type="molecule type" value="Genomic_DNA"/>
</dbReference>
<dbReference type="AlphaFoldDB" id="A0A1F7JBJ4"/>
<evidence type="ECO:0000259" key="4">
    <source>
        <dbReference type="Pfam" id="PF03717"/>
    </source>
</evidence>
<evidence type="ECO:0000313" key="6">
    <source>
        <dbReference type="Proteomes" id="UP000178857"/>
    </source>
</evidence>
<dbReference type="PANTHER" id="PTHR30627">
    <property type="entry name" value="PEPTIDOGLYCAN D,D-TRANSPEPTIDASE"/>
    <property type="match status" value="1"/>
</dbReference>
<name>A0A1F7JBJ4_9BACT</name>
<dbReference type="GO" id="GO:0008658">
    <property type="term" value="F:penicillin binding"/>
    <property type="evidence" value="ECO:0007669"/>
    <property type="project" value="InterPro"/>
</dbReference>
<dbReference type="Pfam" id="PF03717">
    <property type="entry name" value="PBP_dimer"/>
    <property type="match status" value="1"/>
</dbReference>
<protein>
    <recommendedName>
        <fullName evidence="7">Penicillin-binding protein transpeptidase domain-containing protein</fullName>
    </recommendedName>
</protein>
<dbReference type="SUPFAM" id="SSF56519">
    <property type="entry name" value="Penicillin binding protein dimerisation domain"/>
    <property type="match status" value="1"/>
</dbReference>
<dbReference type="Pfam" id="PF00905">
    <property type="entry name" value="Transpeptidase"/>
    <property type="match status" value="1"/>
</dbReference>
<dbReference type="InterPro" id="IPR050515">
    <property type="entry name" value="Beta-lactam/transpept"/>
</dbReference>
<feature type="domain" description="Penicillin-binding protein transpeptidase" evidence="3">
    <location>
        <begin position="235"/>
        <end position="538"/>
    </location>
</feature>
<dbReference type="SUPFAM" id="SSF56601">
    <property type="entry name" value="beta-lactamase/transpeptidase-like"/>
    <property type="match status" value="1"/>
</dbReference>
<dbReference type="InterPro" id="IPR036138">
    <property type="entry name" value="PBP_dimer_sf"/>
</dbReference>
<organism evidence="5 6">
    <name type="scientific">Candidatus Roizmanbacteria bacterium RIFCSPLOWO2_01_FULL_44_13</name>
    <dbReference type="NCBI Taxonomy" id="1802069"/>
    <lineage>
        <taxon>Bacteria</taxon>
        <taxon>Candidatus Roizmaniibacteriota</taxon>
    </lineage>
</organism>
<dbReference type="Proteomes" id="UP000178857">
    <property type="component" value="Unassembled WGS sequence"/>
</dbReference>
<sequence length="552" mass="61745">MKVKLLFTFFLLFYAAIIVRLFYLQVLSKNTGSQDLYLKTLSISPERGKIYDRGGNPLVLNQNSYLLYVEPKKITDKTKVIETLAEKLKIDEATLSATINDKLVYQAVKGGLSEEEKKAVEKEKLAGVGFSYQMRRFYPEASLSAHLTGFVGKDEKGDDLGYFGLEGFYDKDLKGLPGFLETERDILGRPIFVGTQSRVEPENGRDLYLTIDKGIQEIAKRQLRTGIERYEARQGCVIIAAPNTMAILALTCLPDYDMEKYFEFNDDYFENSAVSEVYEPGSIFKPLLMAAAIEEKKVKPEDTMNESGPVKIGEYSIKTWNDQYSGKISMTRILEKSSNVGMVYVGQKLGSKNLYSYLEKYGFGEATDIDLQGEATGYLKPESDWYPIDYATVTFGQGIAISPIQMIRAFAALINGGNLMKPYVVEKMVSEQGEKTIRPATVAKVLSVRTSEIIKKMLVSTVENAEAKWDRPAGYKIGGKTGTAQIPIQGHYDPSKTIASFIGFAPADKPKFIVLVLLREPKTSPWGSETAAPLFFDIARELFLYYNIAPTQ</sequence>
<dbReference type="GO" id="GO:0071555">
    <property type="term" value="P:cell wall organization"/>
    <property type="evidence" value="ECO:0007669"/>
    <property type="project" value="TreeGrafter"/>
</dbReference>
<dbReference type="Gene3D" id="3.40.710.10">
    <property type="entry name" value="DD-peptidase/beta-lactamase superfamily"/>
    <property type="match status" value="1"/>
</dbReference>
<reference evidence="5 6" key="1">
    <citation type="journal article" date="2016" name="Nat. Commun.">
        <title>Thousands of microbial genomes shed light on interconnected biogeochemical processes in an aquifer system.</title>
        <authorList>
            <person name="Anantharaman K."/>
            <person name="Brown C.T."/>
            <person name="Hug L.A."/>
            <person name="Sharon I."/>
            <person name="Castelle C.J."/>
            <person name="Probst A.J."/>
            <person name="Thomas B.C."/>
            <person name="Singh A."/>
            <person name="Wilkins M.J."/>
            <person name="Karaoz U."/>
            <person name="Brodie E.L."/>
            <person name="Williams K.H."/>
            <person name="Hubbard S.S."/>
            <person name="Banfield J.F."/>
        </authorList>
    </citation>
    <scope>NUCLEOTIDE SEQUENCE [LARGE SCALE GENOMIC DNA]</scope>
</reference>
<dbReference type="InterPro" id="IPR012338">
    <property type="entry name" value="Beta-lactam/transpept-like"/>
</dbReference>
<dbReference type="GO" id="GO:0005886">
    <property type="term" value="C:plasma membrane"/>
    <property type="evidence" value="ECO:0007669"/>
    <property type="project" value="TreeGrafter"/>
</dbReference>
<dbReference type="Gene3D" id="3.90.1310.10">
    <property type="entry name" value="Penicillin-binding protein 2a (Domain 2)"/>
    <property type="match status" value="1"/>
</dbReference>
<gene>
    <name evidence="5" type="ORF">A2970_01615</name>
</gene>
<keyword evidence="2" id="KW-0472">Membrane</keyword>
<dbReference type="STRING" id="1802069.A2970_01615"/>